<keyword evidence="2" id="KW-1185">Reference proteome</keyword>
<dbReference type="WBParaSite" id="MCOS_0000520901-mRNA-1">
    <property type="protein sequence ID" value="MCOS_0000520901-mRNA-1"/>
    <property type="gene ID" value="MCOS_0000520901"/>
</dbReference>
<dbReference type="Proteomes" id="UP000267029">
    <property type="component" value="Unassembled WGS sequence"/>
</dbReference>
<organism evidence="3">
    <name type="scientific">Mesocestoides corti</name>
    <name type="common">Flatworm</name>
    <dbReference type="NCBI Taxonomy" id="53468"/>
    <lineage>
        <taxon>Eukaryota</taxon>
        <taxon>Metazoa</taxon>
        <taxon>Spiralia</taxon>
        <taxon>Lophotrochozoa</taxon>
        <taxon>Platyhelminthes</taxon>
        <taxon>Cestoda</taxon>
        <taxon>Eucestoda</taxon>
        <taxon>Cyclophyllidea</taxon>
        <taxon>Mesocestoididae</taxon>
        <taxon>Mesocestoides</taxon>
    </lineage>
</organism>
<reference evidence="1 2" key="2">
    <citation type="submission" date="2018-10" db="EMBL/GenBank/DDBJ databases">
        <authorList>
            <consortium name="Pathogen Informatics"/>
        </authorList>
    </citation>
    <scope>NUCLEOTIDE SEQUENCE [LARGE SCALE GENOMIC DNA]</scope>
</reference>
<protein>
    <submittedName>
        <fullName evidence="3">OmpA-like domain-containing protein</fullName>
    </submittedName>
</protein>
<evidence type="ECO:0000313" key="3">
    <source>
        <dbReference type="WBParaSite" id="MCOS_0000520901-mRNA-1"/>
    </source>
</evidence>
<sequence length="105" mass="11645">MPLRPGYPNVVLPPPPALTPSLVLISIDLIGGPRKEWRVTGEVDACALARARRLNLRYPQWTKFIIKQAGKISTEAVNKRATMSKVAKRSNERKDKVVVIAGQTE</sequence>
<accession>A0A0R3UE30</accession>
<gene>
    <name evidence="1" type="ORF">MCOS_LOCUS5210</name>
</gene>
<dbReference type="AlphaFoldDB" id="A0A0R3UE30"/>
<evidence type="ECO:0000313" key="1">
    <source>
        <dbReference type="EMBL" id="VDD79207.1"/>
    </source>
</evidence>
<name>A0A0R3UE30_MESCO</name>
<dbReference type="EMBL" id="UXSR01005184">
    <property type="protein sequence ID" value="VDD79207.1"/>
    <property type="molecule type" value="Genomic_DNA"/>
</dbReference>
<proteinExistence type="predicted"/>
<evidence type="ECO:0000313" key="2">
    <source>
        <dbReference type="Proteomes" id="UP000267029"/>
    </source>
</evidence>
<reference evidence="3" key="1">
    <citation type="submission" date="2017-02" db="UniProtKB">
        <authorList>
            <consortium name="WormBaseParasite"/>
        </authorList>
    </citation>
    <scope>IDENTIFICATION</scope>
</reference>